<keyword evidence="1" id="KW-1133">Transmembrane helix</keyword>
<proteinExistence type="predicted"/>
<protein>
    <submittedName>
        <fullName evidence="2">(rape) hypothetical protein</fullName>
    </submittedName>
</protein>
<evidence type="ECO:0000313" key="2">
    <source>
        <dbReference type="EMBL" id="CAF2262170.1"/>
    </source>
</evidence>
<name>A0A817AS03_BRANA</name>
<reference evidence="2" key="1">
    <citation type="submission" date="2021-01" db="EMBL/GenBank/DDBJ databases">
        <authorList>
            <consortium name="Genoscope - CEA"/>
            <person name="William W."/>
        </authorList>
    </citation>
    <scope>NUCLEOTIDE SEQUENCE</scope>
</reference>
<accession>A0A817AS03</accession>
<keyword evidence="1" id="KW-0472">Membrane</keyword>
<organism evidence="2">
    <name type="scientific">Brassica napus</name>
    <name type="common">Rape</name>
    <dbReference type="NCBI Taxonomy" id="3708"/>
    <lineage>
        <taxon>Eukaryota</taxon>
        <taxon>Viridiplantae</taxon>
        <taxon>Streptophyta</taxon>
        <taxon>Embryophyta</taxon>
        <taxon>Tracheophyta</taxon>
        <taxon>Spermatophyta</taxon>
        <taxon>Magnoliopsida</taxon>
        <taxon>eudicotyledons</taxon>
        <taxon>Gunneridae</taxon>
        <taxon>Pentapetalae</taxon>
        <taxon>rosids</taxon>
        <taxon>malvids</taxon>
        <taxon>Brassicales</taxon>
        <taxon>Brassicaceae</taxon>
        <taxon>Brassiceae</taxon>
        <taxon>Brassica</taxon>
    </lineage>
</organism>
<gene>
    <name evidence="2" type="ORF">DARMORV10_A08P37100.1</name>
</gene>
<feature type="transmembrane region" description="Helical" evidence="1">
    <location>
        <begin position="17"/>
        <end position="36"/>
    </location>
</feature>
<keyword evidence="1" id="KW-0812">Transmembrane</keyword>
<dbReference type="Proteomes" id="UP001295469">
    <property type="component" value="Chromosome A08"/>
</dbReference>
<sequence>MLGRGVLNCYIHTHRRILHRGLIHLLLFLRLLALLYSSSRCAVRESEKLFTSLMSSFLYCGRSLVRMMAFSVCDLYYKKKVRSMFL</sequence>
<dbReference type="EMBL" id="HG994362">
    <property type="protein sequence ID" value="CAF2262170.1"/>
    <property type="molecule type" value="Genomic_DNA"/>
</dbReference>
<dbReference type="AlphaFoldDB" id="A0A817AS03"/>
<evidence type="ECO:0000256" key="1">
    <source>
        <dbReference type="SAM" id="Phobius"/>
    </source>
</evidence>